<dbReference type="EMBL" id="CP034172">
    <property type="protein sequence ID" value="AZI21525.1"/>
    <property type="molecule type" value="Genomic_DNA"/>
</dbReference>
<geneLocation type="plasmid" evidence="1">
    <name>unnamed</name>
</geneLocation>
<keyword evidence="1" id="KW-0614">Plasmid</keyword>
<evidence type="ECO:0000313" key="2">
    <source>
        <dbReference type="Proteomes" id="UP000282297"/>
    </source>
</evidence>
<accession>A0A3G8WK08</accession>
<gene>
    <name evidence="1" type="ORF">EIH08_12500</name>
</gene>
<dbReference type="AlphaFoldDB" id="A0A3G8WK08"/>
<dbReference type="RefSeq" id="WP_124785699.1">
    <property type="nucleotide sequence ID" value="NZ_CP034172.1"/>
</dbReference>
<dbReference type="Proteomes" id="UP000282297">
    <property type="component" value="Plasmid unnamed"/>
</dbReference>
<organism evidence="1 2">
    <name type="scientific">Chryseobacterium taklimakanense</name>
    <dbReference type="NCBI Taxonomy" id="536441"/>
    <lineage>
        <taxon>Bacteria</taxon>
        <taxon>Pseudomonadati</taxon>
        <taxon>Bacteroidota</taxon>
        <taxon>Flavobacteriia</taxon>
        <taxon>Flavobacteriales</taxon>
        <taxon>Weeksellaceae</taxon>
        <taxon>Chryseobacterium group</taxon>
        <taxon>Chryseobacterium</taxon>
    </lineage>
</organism>
<sequence>MPVINDFPTTIYVRDIEEAQGEAFSKIKKKFGLSSNNEVVKTLFVKYLELEAERNELKIISTELINDKKNSSINSIC</sequence>
<reference evidence="2" key="1">
    <citation type="submission" date="2018-11" db="EMBL/GenBank/DDBJ databases">
        <title>Proposal to divide the Flavobacteriaceae and reorganize its genera based on Amino Acid Identity values calculated from whole genome sequences.</title>
        <authorList>
            <person name="Nicholson A.C."/>
            <person name="Gulvik C.A."/>
            <person name="Whitney A.M."/>
            <person name="Humrighouse B.W."/>
            <person name="Bell M."/>
            <person name="Holmes B."/>
            <person name="Steigerwalt A.B."/>
            <person name="Villarma A."/>
            <person name="Sheth M."/>
            <person name="Batra D."/>
            <person name="Pryor J."/>
            <person name="Bernardet J.-F."/>
            <person name="Hugo C."/>
            <person name="Kampfer P."/>
            <person name="Newman J.D."/>
            <person name="McQuiston J.R."/>
        </authorList>
    </citation>
    <scope>NUCLEOTIDE SEQUENCE [LARGE SCALE GENOMIC DNA]</scope>
    <source>
        <strain evidence="2">H4753</strain>
        <plasmid evidence="2">unnamed</plasmid>
    </source>
</reference>
<proteinExistence type="predicted"/>
<name>A0A3G8WK08_9FLAO</name>
<protein>
    <submittedName>
        <fullName evidence="1">Uncharacterized protein</fullName>
    </submittedName>
</protein>
<evidence type="ECO:0000313" key="1">
    <source>
        <dbReference type="EMBL" id="AZI21525.1"/>
    </source>
</evidence>